<evidence type="ECO:0000313" key="5">
    <source>
        <dbReference type="EMBL" id="KAK6123131.1"/>
    </source>
</evidence>
<protein>
    <submittedName>
        <fullName evidence="5">Uncharacterized protein</fullName>
    </submittedName>
</protein>
<name>A0ABR0UM73_REHGL</name>
<dbReference type="PANTHER" id="PTHR13068">
    <property type="entry name" value="CGI-12 PROTEIN-RELATED"/>
    <property type="match status" value="1"/>
</dbReference>
<keyword evidence="3" id="KW-0809">Transit peptide</keyword>
<dbReference type="PANTHER" id="PTHR13068:SF23">
    <property type="entry name" value="TRANSCRIPTION TERMINATION FACTOR MTERF15, MITOCHONDRIAL"/>
    <property type="match status" value="1"/>
</dbReference>
<keyword evidence="2" id="KW-0805">Transcription regulation</keyword>
<keyword evidence="2" id="KW-0806">Transcription termination</keyword>
<accession>A0ABR0UM73</accession>
<dbReference type="SMART" id="SM00733">
    <property type="entry name" value="Mterf"/>
    <property type="match status" value="6"/>
</dbReference>
<keyword evidence="6" id="KW-1185">Reference proteome</keyword>
<evidence type="ECO:0000256" key="2">
    <source>
        <dbReference type="ARBA" id="ARBA00022472"/>
    </source>
</evidence>
<gene>
    <name evidence="5" type="ORF">DH2020_043127</name>
</gene>
<dbReference type="Gene3D" id="1.25.70.10">
    <property type="entry name" value="Transcription termination factor 3, mitochondrial"/>
    <property type="match status" value="1"/>
</dbReference>
<evidence type="ECO:0000256" key="3">
    <source>
        <dbReference type="ARBA" id="ARBA00022946"/>
    </source>
</evidence>
<feature type="region of interest" description="Disordered" evidence="4">
    <location>
        <begin position="1"/>
        <end position="34"/>
    </location>
</feature>
<keyword evidence="2" id="KW-0804">Transcription</keyword>
<dbReference type="EMBL" id="JABTTQ020002597">
    <property type="protein sequence ID" value="KAK6123131.1"/>
    <property type="molecule type" value="Genomic_DNA"/>
</dbReference>
<comment type="similarity">
    <text evidence="1">Belongs to the mTERF family.</text>
</comment>
<dbReference type="InterPro" id="IPR038538">
    <property type="entry name" value="MTERF_sf"/>
</dbReference>
<evidence type="ECO:0000256" key="1">
    <source>
        <dbReference type="ARBA" id="ARBA00007692"/>
    </source>
</evidence>
<dbReference type="Pfam" id="PF02536">
    <property type="entry name" value="mTERF"/>
    <property type="match status" value="2"/>
</dbReference>
<dbReference type="Proteomes" id="UP001318860">
    <property type="component" value="Unassembled WGS sequence"/>
</dbReference>
<dbReference type="InterPro" id="IPR003690">
    <property type="entry name" value="MTERF"/>
</dbReference>
<evidence type="ECO:0000313" key="6">
    <source>
        <dbReference type="Proteomes" id="UP001318860"/>
    </source>
</evidence>
<sequence length="554" mass="62674">MGRGVSSGGGQSSLGYLFGSGEAPAPKPATNNVQAPSQKLAPVVNHVIPEKPSSVAPSSDAPKQIPAGIPGSQKNNYYRADGQNTGNFLTAPPSIRINIQARIGNDNKKMALRNIITRPLFHHITKSSIPITIPPFSQSLSKTPLSHHRNLISLCTLFQRYGFPPSDFPDFLKTNDFLLNSSPSEIEKSFKILLSLNPSQDFLVSIVNGCPRVLEHDFLENWELGILQLRIYNITSVAIRNVLEISRKFGLSPDDVFRCVKCLKGLGFSKGTITRVLEIVPMVIMSNDDKIRGRVEFLMGLGIQRREIDRVFGLFPGIMAFGVENRLKPLFDEFGDLGFSLSEIRREVLREPKVLGLENGELSQCLEMLRSLKCRAAIKDDIFRDGEFRAGYKVKLRIDFLRRHGLIYRDAFTVLWKEPRVILYAIEDIEKKIDFMVNKMKFDIQCLVEVPEYLGVNFDKQVVPRFNVIEYFCASDGLGDEVGLRNLVKLSRMRFYNMYVKPYPECEKIYGRFAGDVVVRNRHPVGMWKIFRPKQYPESGNDVKNIKAYVESLS</sequence>
<proteinExistence type="inferred from homology"/>
<reference evidence="5 6" key="1">
    <citation type="journal article" date="2021" name="Comput. Struct. Biotechnol. J.">
        <title>De novo genome assembly of the potent medicinal plant Rehmannia glutinosa using nanopore technology.</title>
        <authorList>
            <person name="Ma L."/>
            <person name="Dong C."/>
            <person name="Song C."/>
            <person name="Wang X."/>
            <person name="Zheng X."/>
            <person name="Niu Y."/>
            <person name="Chen S."/>
            <person name="Feng W."/>
        </authorList>
    </citation>
    <scope>NUCLEOTIDE SEQUENCE [LARGE SCALE GENOMIC DNA]</scope>
    <source>
        <strain evidence="5">DH-2019</strain>
    </source>
</reference>
<feature type="region of interest" description="Disordered" evidence="4">
    <location>
        <begin position="50"/>
        <end position="74"/>
    </location>
</feature>
<comment type="caution">
    <text evidence="5">The sequence shown here is derived from an EMBL/GenBank/DDBJ whole genome shotgun (WGS) entry which is preliminary data.</text>
</comment>
<evidence type="ECO:0000256" key="4">
    <source>
        <dbReference type="SAM" id="MobiDB-lite"/>
    </source>
</evidence>
<organism evidence="5 6">
    <name type="scientific">Rehmannia glutinosa</name>
    <name type="common">Chinese foxglove</name>
    <dbReference type="NCBI Taxonomy" id="99300"/>
    <lineage>
        <taxon>Eukaryota</taxon>
        <taxon>Viridiplantae</taxon>
        <taxon>Streptophyta</taxon>
        <taxon>Embryophyta</taxon>
        <taxon>Tracheophyta</taxon>
        <taxon>Spermatophyta</taxon>
        <taxon>Magnoliopsida</taxon>
        <taxon>eudicotyledons</taxon>
        <taxon>Gunneridae</taxon>
        <taxon>Pentapetalae</taxon>
        <taxon>asterids</taxon>
        <taxon>lamiids</taxon>
        <taxon>Lamiales</taxon>
        <taxon>Orobanchaceae</taxon>
        <taxon>Rehmannieae</taxon>
        <taxon>Rehmannia</taxon>
    </lineage>
</organism>
<feature type="compositionally biased region" description="Gly residues" evidence="4">
    <location>
        <begin position="1"/>
        <end position="12"/>
    </location>
</feature>